<evidence type="ECO:0000313" key="2">
    <source>
        <dbReference type="EMBL" id="KAL3697588.1"/>
    </source>
</evidence>
<keyword evidence="3" id="KW-1185">Reference proteome</keyword>
<dbReference type="Proteomes" id="UP001633002">
    <property type="component" value="Unassembled WGS sequence"/>
</dbReference>
<sequence>MLQKEANAGRIAPVKLFSGVSILYSLYADDTALFLQLDQQSFRTVTQVLELYCHATGAKVNFQKSELLPIGRHQLPPAWASTFGWKILYPSESTRYLGFQFSSTHNRSWTDIIRKLQNRVRYLYDNTLSFESRFLLMRHELSAVPNYLLPCLALTPGAANTLPQTYVDLLWGGNQDLQPKKHLVFSPRFRLKETLWIWRMVVAAFFTGDRARQMKLPQSHCEICSAPVETIHHLFLQCPCWQRLWQLISHAVLSLQAISADSPFNILQQFRSDPEHHMATVLLVYIWCYIWTL</sequence>
<proteinExistence type="predicted"/>
<dbReference type="EMBL" id="JBJQOH010000002">
    <property type="protein sequence ID" value="KAL3697588.1"/>
    <property type="molecule type" value="Genomic_DNA"/>
</dbReference>
<dbReference type="PANTHER" id="PTHR33116:SF86">
    <property type="entry name" value="REVERSE TRANSCRIPTASE DOMAIN-CONTAINING PROTEIN"/>
    <property type="match status" value="1"/>
</dbReference>
<reference evidence="2 3" key="1">
    <citation type="submission" date="2024-09" db="EMBL/GenBank/DDBJ databases">
        <title>Chromosome-scale assembly of Riccia sorocarpa.</title>
        <authorList>
            <person name="Paukszto L."/>
        </authorList>
    </citation>
    <scope>NUCLEOTIDE SEQUENCE [LARGE SCALE GENOMIC DNA]</scope>
    <source>
        <strain evidence="2">LP-2024</strain>
        <tissue evidence="2">Aerial parts of the thallus</tissue>
    </source>
</reference>
<evidence type="ECO:0000259" key="1">
    <source>
        <dbReference type="Pfam" id="PF13966"/>
    </source>
</evidence>
<dbReference type="AlphaFoldDB" id="A0ABD3I1I6"/>
<evidence type="ECO:0000313" key="3">
    <source>
        <dbReference type="Proteomes" id="UP001633002"/>
    </source>
</evidence>
<dbReference type="Pfam" id="PF13966">
    <property type="entry name" value="zf-RVT"/>
    <property type="match status" value="1"/>
</dbReference>
<gene>
    <name evidence="2" type="ORF">R1sor_011664</name>
</gene>
<dbReference type="InterPro" id="IPR026960">
    <property type="entry name" value="RVT-Znf"/>
</dbReference>
<accession>A0ABD3I1I6</accession>
<organism evidence="2 3">
    <name type="scientific">Riccia sorocarpa</name>
    <dbReference type="NCBI Taxonomy" id="122646"/>
    <lineage>
        <taxon>Eukaryota</taxon>
        <taxon>Viridiplantae</taxon>
        <taxon>Streptophyta</taxon>
        <taxon>Embryophyta</taxon>
        <taxon>Marchantiophyta</taxon>
        <taxon>Marchantiopsida</taxon>
        <taxon>Marchantiidae</taxon>
        <taxon>Marchantiales</taxon>
        <taxon>Ricciaceae</taxon>
        <taxon>Riccia</taxon>
    </lineage>
</organism>
<protein>
    <recommendedName>
        <fullName evidence="1">Reverse transcriptase zinc-binding domain-containing protein</fullName>
    </recommendedName>
</protein>
<name>A0ABD3I1I6_9MARC</name>
<comment type="caution">
    <text evidence="2">The sequence shown here is derived from an EMBL/GenBank/DDBJ whole genome shotgun (WGS) entry which is preliminary data.</text>
</comment>
<dbReference type="PANTHER" id="PTHR33116">
    <property type="entry name" value="REVERSE TRANSCRIPTASE ZINC-BINDING DOMAIN-CONTAINING PROTEIN-RELATED-RELATED"/>
    <property type="match status" value="1"/>
</dbReference>
<feature type="domain" description="Reverse transcriptase zinc-binding" evidence="1">
    <location>
        <begin position="176"/>
        <end position="245"/>
    </location>
</feature>